<organism evidence="1">
    <name type="scientific">Craspedostauros australis</name>
    <dbReference type="NCBI Taxonomy" id="1486917"/>
    <lineage>
        <taxon>Eukaryota</taxon>
        <taxon>Sar</taxon>
        <taxon>Stramenopiles</taxon>
        <taxon>Ochrophyta</taxon>
        <taxon>Bacillariophyta</taxon>
        <taxon>Bacillariophyceae</taxon>
        <taxon>Bacillariophycidae</taxon>
        <taxon>Naviculales</taxon>
        <taxon>Naviculaceae</taxon>
        <taxon>Craspedostauros</taxon>
    </lineage>
</organism>
<protein>
    <submittedName>
        <fullName evidence="1">Uncharacterized protein</fullName>
    </submittedName>
</protein>
<gene>
    <name evidence="1" type="ORF">CAUS1442_LOCUS1649</name>
</gene>
<dbReference type="AlphaFoldDB" id="A0A7R9WML5"/>
<reference evidence="1" key="1">
    <citation type="submission" date="2021-01" db="EMBL/GenBank/DDBJ databases">
        <authorList>
            <person name="Corre E."/>
            <person name="Pelletier E."/>
            <person name="Niang G."/>
            <person name="Scheremetjew M."/>
            <person name="Finn R."/>
            <person name="Kale V."/>
            <person name="Holt S."/>
            <person name="Cochrane G."/>
            <person name="Meng A."/>
            <person name="Brown T."/>
            <person name="Cohen L."/>
        </authorList>
    </citation>
    <scope>NUCLEOTIDE SEQUENCE</scope>
    <source>
        <strain evidence="1">CCMP3328</strain>
    </source>
</reference>
<proteinExistence type="predicted"/>
<name>A0A7R9WML5_9STRA</name>
<dbReference type="EMBL" id="HBEF01002652">
    <property type="protein sequence ID" value="CAD8329551.1"/>
    <property type="molecule type" value="Transcribed_RNA"/>
</dbReference>
<sequence>MMRYIEDVLREYPKRLSRACVMMPSLQFGNKEHTADEAGSSAQMQPGASSVHPFAPNRFETLRWRYHAAYDDPVNGLQKAILDLSQMQADDDLLGDRAFSVHRPSQQSCRHSASVPETSAVRLHPLVVHHYVGSSERYGKRNDIRRKTNPDLYTLKANASAVFDEVGWITGWLDEFVKEHGAEQARSVLKEYTQ</sequence>
<evidence type="ECO:0000313" key="1">
    <source>
        <dbReference type="EMBL" id="CAD8329551.1"/>
    </source>
</evidence>
<accession>A0A7R9WML5</accession>